<accession>A0A4U8UM02</accession>
<sequence>MVIISLWANKASVYVFIDSVRGPKKDQKARNLGPSSRVVRFVHSRGTKKAKKQKTRKGRKREYARMRAGIAFSLLSLLFRYSSPLWSLKPSSFSEGSTSLRVPKIFPKPLRLRLLPRTDNRNVATLSRPQGT</sequence>
<reference evidence="2 3" key="2">
    <citation type="journal article" date="2019" name="G3 (Bethesda)">
        <title>Hybrid Assembly of the Genome of the Entomopathogenic Nematode Steinernema carpocapsae Identifies the X-Chromosome.</title>
        <authorList>
            <person name="Serra L."/>
            <person name="Macchietto M."/>
            <person name="Macias-Munoz A."/>
            <person name="McGill C.J."/>
            <person name="Rodriguez I.M."/>
            <person name="Rodriguez B."/>
            <person name="Murad R."/>
            <person name="Mortazavi A."/>
        </authorList>
    </citation>
    <scope>NUCLEOTIDE SEQUENCE [LARGE SCALE GENOMIC DNA]</scope>
    <source>
        <strain evidence="2 3">ALL</strain>
    </source>
</reference>
<name>A0A4U8UM02_STECR</name>
<protein>
    <submittedName>
        <fullName evidence="2">Uncharacterized protein</fullName>
    </submittedName>
</protein>
<reference evidence="2 3" key="1">
    <citation type="journal article" date="2015" name="Genome Biol.">
        <title>Comparative genomics of Steinernema reveals deeply conserved gene regulatory networks.</title>
        <authorList>
            <person name="Dillman A.R."/>
            <person name="Macchietto M."/>
            <person name="Porter C.F."/>
            <person name="Rogers A."/>
            <person name="Williams B."/>
            <person name="Antoshechkin I."/>
            <person name="Lee M.M."/>
            <person name="Goodwin Z."/>
            <person name="Lu X."/>
            <person name="Lewis E.E."/>
            <person name="Goodrich-Blair H."/>
            <person name="Stock S.P."/>
            <person name="Adams B.J."/>
            <person name="Sternberg P.W."/>
            <person name="Mortazavi A."/>
        </authorList>
    </citation>
    <scope>NUCLEOTIDE SEQUENCE [LARGE SCALE GENOMIC DNA]</scope>
    <source>
        <strain evidence="2 3">ALL</strain>
    </source>
</reference>
<dbReference type="EMBL" id="CM016762">
    <property type="protein sequence ID" value="TMS33821.1"/>
    <property type="molecule type" value="Genomic_DNA"/>
</dbReference>
<dbReference type="EMBL" id="AZBU02000001">
    <property type="protein sequence ID" value="TMS33821.1"/>
    <property type="molecule type" value="Genomic_DNA"/>
</dbReference>
<evidence type="ECO:0000313" key="3">
    <source>
        <dbReference type="Proteomes" id="UP000298663"/>
    </source>
</evidence>
<evidence type="ECO:0000256" key="1">
    <source>
        <dbReference type="SAM" id="MobiDB-lite"/>
    </source>
</evidence>
<organism evidence="2 3">
    <name type="scientific">Steinernema carpocapsae</name>
    <name type="common">Entomopathogenic nematode</name>
    <dbReference type="NCBI Taxonomy" id="34508"/>
    <lineage>
        <taxon>Eukaryota</taxon>
        <taxon>Metazoa</taxon>
        <taxon>Ecdysozoa</taxon>
        <taxon>Nematoda</taxon>
        <taxon>Chromadorea</taxon>
        <taxon>Rhabditida</taxon>
        <taxon>Tylenchina</taxon>
        <taxon>Panagrolaimomorpha</taxon>
        <taxon>Strongyloidoidea</taxon>
        <taxon>Steinernematidae</taxon>
        <taxon>Steinernema</taxon>
    </lineage>
</organism>
<keyword evidence="3" id="KW-1185">Reference proteome</keyword>
<feature type="region of interest" description="Disordered" evidence="1">
    <location>
        <begin position="43"/>
        <end position="62"/>
    </location>
</feature>
<dbReference type="AlphaFoldDB" id="A0A4U8UM02"/>
<evidence type="ECO:0000313" key="2">
    <source>
        <dbReference type="EMBL" id="TMS33821.1"/>
    </source>
</evidence>
<comment type="caution">
    <text evidence="2">The sequence shown here is derived from an EMBL/GenBank/DDBJ whole genome shotgun (WGS) entry which is preliminary data.</text>
</comment>
<gene>
    <name evidence="2" type="ORF">L596_001513</name>
</gene>
<dbReference type="Proteomes" id="UP000298663">
    <property type="component" value="Chromosome X"/>
</dbReference>
<proteinExistence type="predicted"/>